<dbReference type="PROSITE" id="PS50883">
    <property type="entry name" value="EAL"/>
    <property type="match status" value="1"/>
</dbReference>
<accession>A0A1D7UUP0</accession>
<sequence length="737" mass="85211">MQNEYSKNSLDLTAKSDKPEEVITYTEYKPYKIRIDSSLSIKNGTDYFLLDLSGKEIDLSHFKKNSKREKAIFLSSRWIALSGFLIWDENQNEIIFECDFEIQTNQGESDLVLCIHKQNFNRRTSLWKDAFLNVPSTLNVSSLENGECSTFSEDFFILYRSIHRFLDLDRFEGKILQILSKHKKQNVVLRGKISSKNSESSFRSFELFPLTSGFIQIFLDLKTKNDRNRHFLSTKHGEILLSNISLTTEDRIPSLFFSNKIFTITNGEGTYRRFSRFKINASGKIILETIAIKKIYNSLRSEEFFHTIHRIQKDIPVFPIHKDDKFDVSSISKQAHSQFLILQKKGDAYTLLLRLWTSEECEQESIILLVGACLEKICDGKNIIHSSYAEGTFIFLFNFSRDKQRIDKIKDDLGNFFSVKHEIGKKEISFIVSMGISTVNLYHEDCIRESLERSRIILENNPIRGKLNLDSMDSHKNEIPFTLSSFFLEKGHSDRTLFYEYQPIIDLRTGEIVLIESLVRMKMGNRILYPSEFLDKRMDIATLMELGKQSFLDALRLLAALVERGNFHTKIAINISPEQLGNIEFSESLIDLAKTFSGDWRKFLSRIVIEITENSELIDHEISRHTLNVLHSLGITFSLDDFGTGYSSFILLKSFPVEYIKIDKAFIKGVTENTLDRLIVNSIIDISSNMELKVIAEGVENQKQFLYLLSVGVDLIQGYHVFRPLQKENIIELLTYS</sequence>
<protein>
    <recommendedName>
        <fullName evidence="1">EAL domain-containing protein</fullName>
    </recommendedName>
</protein>
<evidence type="ECO:0000259" key="1">
    <source>
        <dbReference type="PROSITE" id="PS50883"/>
    </source>
</evidence>
<evidence type="ECO:0000313" key="2">
    <source>
        <dbReference type="EMBL" id="AOP33326.1"/>
    </source>
</evidence>
<reference evidence="2 3" key="1">
    <citation type="submission" date="2016-04" db="EMBL/GenBank/DDBJ databases">
        <title>Complete genome seqeunce of Leptospira alstonii serovar Room22.</title>
        <authorList>
            <person name="Nally J.E."/>
            <person name="Bayles D.O."/>
            <person name="Hurley D."/>
            <person name="Fanning S."/>
            <person name="McMahon B.J."/>
            <person name="Arent Z."/>
        </authorList>
    </citation>
    <scope>NUCLEOTIDE SEQUENCE [LARGE SCALE GENOMIC DNA]</scope>
    <source>
        <strain evidence="2 3">GWTS #1</strain>
    </source>
</reference>
<dbReference type="SUPFAM" id="SSF141868">
    <property type="entry name" value="EAL domain-like"/>
    <property type="match status" value="1"/>
</dbReference>
<dbReference type="PANTHER" id="PTHR33121:SF70">
    <property type="entry name" value="SIGNALING PROTEIN YKOW"/>
    <property type="match status" value="1"/>
</dbReference>
<feature type="domain" description="EAL" evidence="1">
    <location>
        <begin position="476"/>
        <end position="737"/>
    </location>
</feature>
<dbReference type="PANTHER" id="PTHR33121">
    <property type="entry name" value="CYCLIC DI-GMP PHOSPHODIESTERASE PDEF"/>
    <property type="match status" value="1"/>
</dbReference>
<dbReference type="Proteomes" id="UP000094197">
    <property type="component" value="Chromosome 1"/>
</dbReference>
<dbReference type="Pfam" id="PF00563">
    <property type="entry name" value="EAL"/>
    <property type="match status" value="1"/>
</dbReference>
<dbReference type="AlphaFoldDB" id="A0A1D7UUP0"/>
<dbReference type="SMART" id="SM00052">
    <property type="entry name" value="EAL"/>
    <property type="match status" value="1"/>
</dbReference>
<keyword evidence="3" id="KW-1185">Reference proteome</keyword>
<dbReference type="KEGG" id="laj:A0128_05380"/>
<evidence type="ECO:0000313" key="3">
    <source>
        <dbReference type="Proteomes" id="UP000094197"/>
    </source>
</evidence>
<proteinExistence type="predicted"/>
<dbReference type="EMBL" id="CP015217">
    <property type="protein sequence ID" value="AOP33326.1"/>
    <property type="molecule type" value="Genomic_DNA"/>
</dbReference>
<name>A0A1D7UUP0_9LEPT</name>
<dbReference type="CDD" id="cd01948">
    <property type="entry name" value="EAL"/>
    <property type="match status" value="1"/>
</dbReference>
<organism evidence="2 3">
    <name type="scientific">Leptospira tipperaryensis</name>
    <dbReference type="NCBI Taxonomy" id="2564040"/>
    <lineage>
        <taxon>Bacteria</taxon>
        <taxon>Pseudomonadati</taxon>
        <taxon>Spirochaetota</taxon>
        <taxon>Spirochaetia</taxon>
        <taxon>Leptospirales</taxon>
        <taxon>Leptospiraceae</taxon>
        <taxon>Leptospira</taxon>
    </lineage>
</organism>
<dbReference type="Gene3D" id="3.20.20.450">
    <property type="entry name" value="EAL domain"/>
    <property type="match status" value="1"/>
</dbReference>
<dbReference type="InterPro" id="IPR035919">
    <property type="entry name" value="EAL_sf"/>
</dbReference>
<dbReference type="InterPro" id="IPR001633">
    <property type="entry name" value="EAL_dom"/>
</dbReference>
<dbReference type="GO" id="GO:0071111">
    <property type="term" value="F:cyclic-guanylate-specific phosphodiesterase activity"/>
    <property type="evidence" value="ECO:0007669"/>
    <property type="project" value="InterPro"/>
</dbReference>
<gene>
    <name evidence="2" type="ORF">A0128_05380</name>
</gene>
<dbReference type="InterPro" id="IPR050706">
    <property type="entry name" value="Cyclic-di-GMP_PDE-like"/>
</dbReference>